<dbReference type="CDD" id="cd02895">
    <property type="entry name" value="GGTase-I"/>
    <property type="match status" value="1"/>
</dbReference>
<dbReference type="RefSeq" id="XP_018245833.1">
    <property type="nucleotide sequence ID" value="XM_018387881.1"/>
</dbReference>
<evidence type="ECO:0000256" key="12">
    <source>
        <dbReference type="ARBA" id="ARBA00031713"/>
    </source>
</evidence>
<comment type="similarity">
    <text evidence="3">Belongs to the protein prenyltransferase subunit beta family.</text>
</comment>
<dbReference type="GO" id="GO:0046872">
    <property type="term" value="F:metal ion binding"/>
    <property type="evidence" value="ECO:0007669"/>
    <property type="project" value="UniProtKB-KW"/>
</dbReference>
<evidence type="ECO:0000256" key="8">
    <source>
        <dbReference type="ARBA" id="ARBA00022723"/>
    </source>
</evidence>
<name>A0A0J9V9J6_FUSO4</name>
<dbReference type="Gene3D" id="1.50.10.20">
    <property type="match status" value="1"/>
</dbReference>
<keyword evidence="11" id="KW-0460">Magnesium</keyword>
<reference evidence="14" key="2">
    <citation type="journal article" date="2010" name="Nature">
        <title>Comparative genomics reveals mobile pathogenicity chromosomes in Fusarium.</title>
        <authorList>
            <person name="Ma L.J."/>
            <person name="van der Does H.C."/>
            <person name="Borkovich K.A."/>
            <person name="Coleman J.J."/>
            <person name="Daboussi M.J."/>
            <person name="Di Pietro A."/>
            <person name="Dufresne M."/>
            <person name="Freitag M."/>
            <person name="Grabherr M."/>
            <person name="Henrissat B."/>
            <person name="Houterman P.M."/>
            <person name="Kang S."/>
            <person name="Shim W.B."/>
            <person name="Woloshuk C."/>
            <person name="Xie X."/>
            <person name="Xu J.R."/>
            <person name="Antoniw J."/>
            <person name="Baker S.E."/>
            <person name="Bluhm B.H."/>
            <person name="Breakspear A."/>
            <person name="Brown D.W."/>
            <person name="Butchko R.A."/>
            <person name="Chapman S."/>
            <person name="Coulson R."/>
            <person name="Coutinho P.M."/>
            <person name="Danchin E.G."/>
            <person name="Diener A."/>
            <person name="Gale L.R."/>
            <person name="Gardiner D.M."/>
            <person name="Goff S."/>
            <person name="Hammond-Kosack K.E."/>
            <person name="Hilburn K."/>
            <person name="Hua-Van A."/>
            <person name="Jonkers W."/>
            <person name="Kazan K."/>
            <person name="Kodira C.D."/>
            <person name="Koehrsen M."/>
            <person name="Kumar L."/>
            <person name="Lee Y.H."/>
            <person name="Li L."/>
            <person name="Manners J.M."/>
            <person name="Miranda-Saavedra D."/>
            <person name="Mukherjee M."/>
            <person name="Park G."/>
            <person name="Park J."/>
            <person name="Park S.Y."/>
            <person name="Proctor R.H."/>
            <person name="Regev A."/>
            <person name="Ruiz-Roldan M.C."/>
            <person name="Sain D."/>
            <person name="Sakthikumar S."/>
            <person name="Sykes S."/>
            <person name="Schwartz D.C."/>
            <person name="Turgeon B.G."/>
            <person name="Wapinski I."/>
            <person name="Yoder O."/>
            <person name="Young S."/>
            <person name="Zeng Q."/>
            <person name="Zhou S."/>
            <person name="Galagan J."/>
            <person name="Cuomo C.A."/>
            <person name="Kistler H.C."/>
            <person name="Rep M."/>
        </authorList>
    </citation>
    <scope>NUCLEOTIDE SEQUENCE [LARGE SCALE GENOMIC DNA]</scope>
    <source>
        <strain evidence="14">4287</strain>
    </source>
</reference>
<organism evidence="14 15">
    <name type="scientific">Fusarium oxysporum f. sp. lycopersici (strain 4287 / CBS 123668 / FGSC 9935 / NRRL 34936)</name>
    <name type="common">Fusarium vascular wilt of tomato</name>
    <dbReference type="NCBI Taxonomy" id="426428"/>
    <lineage>
        <taxon>Eukaryota</taxon>
        <taxon>Fungi</taxon>
        <taxon>Dikarya</taxon>
        <taxon>Ascomycota</taxon>
        <taxon>Pezizomycotina</taxon>
        <taxon>Sordariomycetes</taxon>
        <taxon>Hypocreomycetidae</taxon>
        <taxon>Hypocreales</taxon>
        <taxon>Nectriaceae</taxon>
        <taxon>Fusarium</taxon>
        <taxon>Fusarium oxysporum species complex</taxon>
    </lineage>
</organism>
<evidence type="ECO:0000256" key="10">
    <source>
        <dbReference type="ARBA" id="ARBA00022833"/>
    </source>
</evidence>
<keyword evidence="9" id="KW-0677">Repeat</keyword>
<evidence type="ECO:0000256" key="3">
    <source>
        <dbReference type="ARBA" id="ARBA00010497"/>
    </source>
</evidence>
<evidence type="ECO:0000256" key="7">
    <source>
        <dbReference type="ARBA" id="ARBA00022679"/>
    </source>
</evidence>
<keyword evidence="8" id="KW-0479">Metal-binding</keyword>
<accession>A0A0J9V9J6</accession>
<dbReference type="OrthoDB" id="24893at2759"/>
<comment type="cofactor">
    <cofactor evidence="1">
        <name>Mg(2+)</name>
        <dbReference type="ChEBI" id="CHEBI:18420"/>
    </cofactor>
</comment>
<reference evidence="14" key="1">
    <citation type="submission" date="2007-04" db="EMBL/GenBank/DDBJ databases">
        <authorList>
            <consortium name="The Broad Institute Genome Sequencing Platform"/>
            <person name="Birren B."/>
            <person name="Lander E."/>
            <person name="Galagan J."/>
            <person name="Nusbaum C."/>
            <person name="Devon K."/>
            <person name="Ma L.-J."/>
            <person name="Jaffe D."/>
            <person name="Butler J."/>
            <person name="Alvarez P."/>
            <person name="Gnerre S."/>
            <person name="Grabherr M."/>
            <person name="Kleber M."/>
            <person name="Mauceli E."/>
            <person name="Brockman W."/>
            <person name="MacCallum I.A."/>
            <person name="Young S."/>
            <person name="LaButti K."/>
            <person name="DeCaprio D."/>
            <person name="Crawford M."/>
            <person name="Koehrsen M."/>
            <person name="Engels R."/>
            <person name="Montgomery P."/>
            <person name="Pearson M."/>
            <person name="Howarth C."/>
            <person name="Larson L."/>
            <person name="White J."/>
            <person name="O'Leary S."/>
            <person name="Kodira C."/>
            <person name="Zeng Q."/>
            <person name="Yandava C."/>
            <person name="Alvarado L."/>
            <person name="Kistler C."/>
            <person name="Shim W.-B."/>
            <person name="Kang S."/>
            <person name="Woloshuk C."/>
        </authorList>
    </citation>
    <scope>NUCLEOTIDE SEQUENCE</scope>
    <source>
        <strain evidence="14">4287</strain>
    </source>
</reference>
<dbReference type="GeneID" id="28950461"/>
<evidence type="ECO:0000256" key="1">
    <source>
        <dbReference type="ARBA" id="ARBA00001946"/>
    </source>
</evidence>
<comment type="cofactor">
    <cofactor evidence="2">
        <name>Zn(2+)</name>
        <dbReference type="ChEBI" id="CHEBI:29105"/>
    </cofactor>
</comment>
<dbReference type="VEuPathDB" id="FungiDB:FOXG_08856"/>
<dbReference type="GO" id="GO:0004662">
    <property type="term" value="F:CAAX-protein geranylgeranyltransferase activity"/>
    <property type="evidence" value="ECO:0007669"/>
    <property type="project" value="UniProtKB-EC"/>
</dbReference>
<proteinExistence type="inferred from homology"/>
<evidence type="ECO:0000313" key="15">
    <source>
        <dbReference type="Proteomes" id="UP000009097"/>
    </source>
</evidence>
<dbReference type="AlphaFoldDB" id="A0A0J9V9J6"/>
<keyword evidence="7" id="KW-0808">Transferase</keyword>
<feature type="domain" description="Prenyltransferase alpha-alpha toroid" evidence="13">
    <location>
        <begin position="9"/>
        <end position="379"/>
    </location>
</feature>
<keyword evidence="10" id="KW-0862">Zinc</keyword>
<evidence type="ECO:0000313" key="14">
    <source>
        <dbReference type="EMBL" id="KNB07788.1"/>
    </source>
</evidence>
<dbReference type="GO" id="GO:0005953">
    <property type="term" value="C:CAAX-protein geranylgeranyltransferase complex"/>
    <property type="evidence" value="ECO:0007669"/>
    <property type="project" value="InterPro"/>
</dbReference>
<evidence type="ECO:0000256" key="4">
    <source>
        <dbReference type="ARBA" id="ARBA00012700"/>
    </source>
</evidence>
<dbReference type="InterPro" id="IPR008930">
    <property type="entry name" value="Terpenoid_cyclase/PrenylTrfase"/>
</dbReference>
<protein>
    <recommendedName>
        <fullName evidence="5">Geranylgeranyl transferase type-1 subunit beta</fullName>
        <ecNumber evidence="4">2.5.1.59</ecNumber>
    </recommendedName>
    <alternativeName>
        <fullName evidence="12">Geranylgeranyl transferase type I subunit beta</fullName>
    </alternativeName>
</protein>
<dbReference type="Proteomes" id="UP000009097">
    <property type="component" value="Unassembled WGS sequence"/>
</dbReference>
<evidence type="ECO:0000259" key="13">
    <source>
        <dbReference type="Pfam" id="PF00432"/>
    </source>
</evidence>
<dbReference type="EC" id="2.5.1.59" evidence="4"/>
<keyword evidence="6" id="KW-0637">Prenyltransferase</keyword>
<sequence length="412" mass="45788">MSEAGSSLLDKQQHIKYWQRCHKSYLPSPYTAYDSTRLTFACFIISALDLLSVPLTHTERGAIRRWVLSLQHPEGGFCGSSTHALPGQEAYKGTANIAATFFALVLLGLAADGEDDARSAFNGVDRVRLLKWLNRLQRKDGSFGQNLWDGEIVGGRDMRHSYLASCIRWMLRGDVKEGDEGWVEDLNVDEMIAHIKRGQTYDGGVAESSQHESHAGYAYCAIGALSLLDRPLDSTSPHPPEEALKRGVPDREGLLHFLASRSFAYLAKEEEEDEVEENFLESKAGELDLGHIGFNGRWNKKADTCYCWWVGGTLAMLGNSTIINVIPSRRYLLDITQHRIGGFSKSVGGPPDMYHSYLGLAALATMGDGDLKKFDVGLCCSQETTRKIQKARDGLIESTRGNREAWCNDGFW</sequence>
<dbReference type="KEGG" id="fox:FOXG_08856"/>
<dbReference type="InterPro" id="IPR045089">
    <property type="entry name" value="PGGT1B-like"/>
</dbReference>
<evidence type="ECO:0000256" key="2">
    <source>
        <dbReference type="ARBA" id="ARBA00001947"/>
    </source>
</evidence>
<evidence type="ECO:0000256" key="9">
    <source>
        <dbReference type="ARBA" id="ARBA00022737"/>
    </source>
</evidence>
<dbReference type="SUPFAM" id="SSF48239">
    <property type="entry name" value="Terpenoid cyclases/Protein prenyltransferases"/>
    <property type="match status" value="1"/>
</dbReference>
<dbReference type="PANTHER" id="PTHR11774:SF4">
    <property type="entry name" value="GERANYLGERANYL TRANSFERASE TYPE-1 SUBUNIT BETA"/>
    <property type="match status" value="1"/>
</dbReference>
<gene>
    <name evidence="14" type="ORF">FOXG_08856</name>
</gene>
<evidence type="ECO:0000256" key="11">
    <source>
        <dbReference type="ARBA" id="ARBA00022842"/>
    </source>
</evidence>
<evidence type="ECO:0000256" key="6">
    <source>
        <dbReference type="ARBA" id="ARBA00022602"/>
    </source>
</evidence>
<dbReference type="Pfam" id="PF00432">
    <property type="entry name" value="Prenyltrans"/>
    <property type="match status" value="1"/>
</dbReference>
<dbReference type="EMBL" id="DS231705">
    <property type="protein sequence ID" value="KNB07788.1"/>
    <property type="molecule type" value="Genomic_DNA"/>
</dbReference>
<dbReference type="InterPro" id="IPR041960">
    <property type="entry name" value="GGTase_I_beta"/>
</dbReference>
<dbReference type="PANTHER" id="PTHR11774">
    <property type="entry name" value="GERANYLGERANYL TRANSFERASE TYPE BETA SUBUNIT"/>
    <property type="match status" value="1"/>
</dbReference>
<evidence type="ECO:0000256" key="5">
    <source>
        <dbReference type="ARBA" id="ARBA00020603"/>
    </source>
</evidence>
<dbReference type="InterPro" id="IPR001330">
    <property type="entry name" value="Prenyltrans"/>
</dbReference>